<evidence type="ECO:0000256" key="3">
    <source>
        <dbReference type="ARBA" id="ARBA00022729"/>
    </source>
</evidence>
<dbReference type="Proteomes" id="UP000075391">
    <property type="component" value="Unassembled WGS sequence"/>
</dbReference>
<comment type="subcellular location">
    <subcellularLocation>
        <location evidence="1">Cell envelope</location>
    </subcellularLocation>
</comment>
<dbReference type="InterPro" id="IPR001320">
    <property type="entry name" value="Iontro_rcpt_C"/>
</dbReference>
<reference evidence="8 9" key="1">
    <citation type="submission" date="2016-03" db="EMBL/GenBank/DDBJ databases">
        <authorList>
            <person name="Ploux O."/>
        </authorList>
    </citation>
    <scope>NUCLEOTIDE SEQUENCE [LARGE SCALE GENOMIC DNA]</scope>
    <source>
        <strain evidence="8 9">BER2</strain>
    </source>
</reference>
<dbReference type="GO" id="GO:0015276">
    <property type="term" value="F:ligand-gated monoatomic ion channel activity"/>
    <property type="evidence" value="ECO:0007669"/>
    <property type="project" value="InterPro"/>
</dbReference>
<dbReference type="GO" id="GO:0030313">
    <property type="term" value="C:cell envelope"/>
    <property type="evidence" value="ECO:0007669"/>
    <property type="project" value="UniProtKB-SubCell"/>
</dbReference>
<protein>
    <submittedName>
        <fullName evidence="8">ABC transporter substrate-binding protein</fullName>
    </submittedName>
</protein>
<evidence type="ECO:0000313" key="8">
    <source>
        <dbReference type="EMBL" id="KYG63474.1"/>
    </source>
</evidence>
<dbReference type="InterPro" id="IPR018313">
    <property type="entry name" value="SBP_3_CS"/>
</dbReference>
<evidence type="ECO:0000256" key="4">
    <source>
        <dbReference type="RuleBase" id="RU003744"/>
    </source>
</evidence>
<dbReference type="InterPro" id="IPR001638">
    <property type="entry name" value="Solute-binding_3/MltF_N"/>
</dbReference>
<dbReference type="SUPFAM" id="SSF53850">
    <property type="entry name" value="Periplasmic binding protein-like II"/>
    <property type="match status" value="1"/>
</dbReference>
<comment type="caution">
    <text evidence="8">The sequence shown here is derived from an EMBL/GenBank/DDBJ whole genome shotgun (WGS) entry which is preliminary data.</text>
</comment>
<evidence type="ECO:0000259" key="6">
    <source>
        <dbReference type="SMART" id="SM00062"/>
    </source>
</evidence>
<feature type="domain" description="Ionotropic glutamate receptor C-terminal" evidence="7">
    <location>
        <begin position="33"/>
        <end position="254"/>
    </location>
</feature>
<evidence type="ECO:0000256" key="5">
    <source>
        <dbReference type="SAM" id="SignalP"/>
    </source>
</evidence>
<dbReference type="PANTHER" id="PTHR35936">
    <property type="entry name" value="MEMBRANE-BOUND LYTIC MUREIN TRANSGLYCOSYLASE F"/>
    <property type="match status" value="1"/>
</dbReference>
<evidence type="ECO:0000256" key="2">
    <source>
        <dbReference type="ARBA" id="ARBA00010333"/>
    </source>
</evidence>
<dbReference type="Pfam" id="PF00497">
    <property type="entry name" value="SBP_bac_3"/>
    <property type="match status" value="1"/>
</dbReference>
<evidence type="ECO:0000256" key="1">
    <source>
        <dbReference type="ARBA" id="ARBA00004196"/>
    </source>
</evidence>
<dbReference type="GO" id="GO:0016020">
    <property type="term" value="C:membrane"/>
    <property type="evidence" value="ECO:0007669"/>
    <property type="project" value="InterPro"/>
</dbReference>
<sequence length="255" mass="27645">MRISWLLLLVLPIFLSCTKKEAPSATTQSTALEFIVGTDAAYAPFESENADKSVEGFDIDIIQAIADKAGFKIKVVNTPWEGLFSQLASGDRDILISAITINSERKKVMDFSEPYFEAVQLIALPLKSKVTKFTELRGLKIGVQTGTTGDEVVSGLLGKTDANIKRFEGTPLALQELVNGGVDAVVADNGVIDNFLANNTKAFKTIADPSFAKEHYGIAVKKGNTELLNKINGALTAIKKDGTYQKIYAKYFGKN</sequence>
<organism evidence="8 9">
    <name type="scientific">Bdellovibrio bacteriovorus</name>
    <dbReference type="NCBI Taxonomy" id="959"/>
    <lineage>
        <taxon>Bacteria</taxon>
        <taxon>Pseudomonadati</taxon>
        <taxon>Bdellovibrionota</taxon>
        <taxon>Bdellovibrionia</taxon>
        <taxon>Bdellovibrionales</taxon>
        <taxon>Pseudobdellovibrionaceae</taxon>
        <taxon>Bdellovibrio</taxon>
    </lineage>
</organism>
<dbReference type="PANTHER" id="PTHR35936:SF17">
    <property type="entry name" value="ARGININE-BINDING EXTRACELLULAR PROTEIN ARTP"/>
    <property type="match status" value="1"/>
</dbReference>
<dbReference type="CDD" id="cd13624">
    <property type="entry name" value="PBP2_Arg_Lys_His"/>
    <property type="match status" value="1"/>
</dbReference>
<dbReference type="PROSITE" id="PS51257">
    <property type="entry name" value="PROKAR_LIPOPROTEIN"/>
    <property type="match status" value="1"/>
</dbReference>
<dbReference type="OrthoDB" id="5292462at2"/>
<dbReference type="AlphaFoldDB" id="A0A150WIM7"/>
<feature type="domain" description="Solute-binding protein family 3/N-terminal" evidence="6">
    <location>
        <begin position="33"/>
        <end position="255"/>
    </location>
</feature>
<dbReference type="EMBL" id="LUKF01000014">
    <property type="protein sequence ID" value="KYG63474.1"/>
    <property type="molecule type" value="Genomic_DNA"/>
</dbReference>
<dbReference type="PROSITE" id="PS01039">
    <property type="entry name" value="SBP_BACTERIAL_3"/>
    <property type="match status" value="1"/>
</dbReference>
<feature type="chain" id="PRO_5007572624" evidence="5">
    <location>
        <begin position="22"/>
        <end position="255"/>
    </location>
</feature>
<dbReference type="SMART" id="SM00062">
    <property type="entry name" value="PBPb"/>
    <property type="match status" value="1"/>
</dbReference>
<gene>
    <name evidence="8" type="ORF">AZI85_05460</name>
</gene>
<dbReference type="RefSeq" id="WP_063243819.1">
    <property type="nucleotide sequence ID" value="NZ_LUKF01000014.1"/>
</dbReference>
<comment type="similarity">
    <text evidence="2 4">Belongs to the bacterial solute-binding protein 3 family.</text>
</comment>
<dbReference type="Gene3D" id="3.40.190.10">
    <property type="entry name" value="Periplasmic binding protein-like II"/>
    <property type="match status" value="2"/>
</dbReference>
<dbReference type="SMART" id="SM00079">
    <property type="entry name" value="PBPe"/>
    <property type="match status" value="1"/>
</dbReference>
<evidence type="ECO:0000313" key="9">
    <source>
        <dbReference type="Proteomes" id="UP000075391"/>
    </source>
</evidence>
<evidence type="ECO:0000259" key="7">
    <source>
        <dbReference type="SMART" id="SM00079"/>
    </source>
</evidence>
<name>A0A150WIM7_BDEBC</name>
<feature type="signal peptide" evidence="5">
    <location>
        <begin position="1"/>
        <end position="21"/>
    </location>
</feature>
<proteinExistence type="inferred from homology"/>
<accession>A0A150WIM7</accession>
<keyword evidence="3 5" id="KW-0732">Signal</keyword>